<reference evidence="1 2" key="1">
    <citation type="submission" date="2014-02" db="EMBL/GenBank/DDBJ databases">
        <authorList>
            <person name="Genoscope - CEA"/>
        </authorList>
    </citation>
    <scope>NUCLEOTIDE SEQUENCE [LARGE SCALE GENOMIC DNA]</scope>
    <source>
        <strain evidence="1 2">PCC 8005</strain>
    </source>
</reference>
<dbReference type="AlphaFoldDB" id="A0A9P1P0R8"/>
<dbReference type="Proteomes" id="UP000032946">
    <property type="component" value="Chromosome"/>
</dbReference>
<gene>
    <name evidence="1" type="ORF">ARTHRO_50165</name>
</gene>
<protein>
    <recommendedName>
        <fullName evidence="3">DUF4276 family protein</fullName>
    </recommendedName>
</protein>
<name>A0A9P1P0R8_9CYAN</name>
<accession>A0A9P1P0R8</accession>
<dbReference type="Pfam" id="PF14103">
    <property type="entry name" value="DUF4276"/>
    <property type="match status" value="1"/>
</dbReference>
<evidence type="ECO:0000313" key="2">
    <source>
        <dbReference type="Proteomes" id="UP000032946"/>
    </source>
</evidence>
<evidence type="ECO:0000313" key="1">
    <source>
        <dbReference type="EMBL" id="CDM97197.1"/>
    </source>
</evidence>
<keyword evidence="2" id="KW-1185">Reference proteome</keyword>
<dbReference type="InterPro" id="IPR025455">
    <property type="entry name" value="DUF4276"/>
</dbReference>
<dbReference type="RefSeq" id="WP_008053690.1">
    <property type="nucleotide sequence ID" value="NZ_FO818640.1"/>
</dbReference>
<proteinExistence type="predicted"/>
<evidence type="ECO:0008006" key="3">
    <source>
        <dbReference type="Google" id="ProtNLM"/>
    </source>
</evidence>
<organism evidence="1 2">
    <name type="scientific">Limnospira indica PCC 8005</name>
    <dbReference type="NCBI Taxonomy" id="376219"/>
    <lineage>
        <taxon>Bacteria</taxon>
        <taxon>Bacillati</taxon>
        <taxon>Cyanobacteriota</taxon>
        <taxon>Cyanophyceae</taxon>
        <taxon>Oscillatoriophycideae</taxon>
        <taxon>Oscillatoriales</taxon>
        <taxon>Sirenicapillariaceae</taxon>
        <taxon>Limnospira</taxon>
    </lineage>
</organism>
<sequence length="176" mass="20444">MVKEIRIYIEGGGDSKNTKARLRSSFNQCFRDLVKKVRVRRLKWNIIICGSRNNAYECFTKALVDHPNCCNILLVDSEAPVTNNNPWQHLRNRDHWNDAQVSDRYCHLMVQAMEAWFIADIDALIKFYGNGFRKNLIPENSNVEIIAKDRLPTILNEATRHTQKGKYQKIAHGCQL</sequence>
<dbReference type="EMBL" id="FO818640">
    <property type="protein sequence ID" value="CDM97197.1"/>
    <property type="molecule type" value="Genomic_DNA"/>
</dbReference>